<protein>
    <recommendedName>
        <fullName evidence="3">DOMON domain-containing protein</fullName>
    </recommendedName>
</protein>
<feature type="transmembrane region" description="Helical" evidence="1">
    <location>
        <begin position="46"/>
        <end position="66"/>
    </location>
</feature>
<proteinExistence type="predicted"/>
<feature type="domain" description="DOMON" evidence="3">
    <location>
        <begin position="42"/>
        <end position="171"/>
    </location>
</feature>
<dbReference type="AlphaFoldDB" id="A0A814YAN3"/>
<dbReference type="EMBL" id="CAJNOO010002018">
    <property type="protein sequence ID" value="CAF1226939.1"/>
    <property type="molecule type" value="Genomic_DNA"/>
</dbReference>
<dbReference type="PROSITE" id="PS50836">
    <property type="entry name" value="DOMON"/>
    <property type="match status" value="1"/>
</dbReference>
<evidence type="ECO:0000256" key="2">
    <source>
        <dbReference type="SAM" id="SignalP"/>
    </source>
</evidence>
<dbReference type="InterPro" id="IPR005018">
    <property type="entry name" value="DOMON_domain"/>
</dbReference>
<feature type="chain" id="PRO_5032420049" description="DOMON domain-containing protein" evidence="2">
    <location>
        <begin position="18"/>
        <end position="222"/>
    </location>
</feature>
<comment type="caution">
    <text evidence="4">The sequence shown here is derived from an EMBL/GenBank/DDBJ whole genome shotgun (WGS) entry which is preliminary data.</text>
</comment>
<evidence type="ECO:0000313" key="4">
    <source>
        <dbReference type="EMBL" id="CAF1226939.1"/>
    </source>
</evidence>
<dbReference type="OrthoDB" id="2419613at2759"/>
<keyword evidence="1" id="KW-0812">Transmembrane</keyword>
<sequence>MKFFNAFLLIFFSFAGGKIVLLDDTVASTNIVGDSPPPAYNVTINVIWAFSIGINITNVVMTINNLKSSEYAAMGLGQNQSMGEAHVFMCKRFANDTIAIQRYVNPKDHHHPVPAGSEQGGVFTPLPSKFTDGIVTCQFVLSNFDLQIVEQPNKLRPLSQSGKYHPIFAVGLVNSTEHEQPATTTTITKTLTSTVQMQKKKKGVFRKEWLSMKEYSKWLQEV</sequence>
<feature type="signal peptide" evidence="2">
    <location>
        <begin position="1"/>
        <end position="17"/>
    </location>
</feature>
<keyword evidence="1" id="KW-0472">Membrane</keyword>
<organism evidence="4 5">
    <name type="scientific">Rotaria sordida</name>
    <dbReference type="NCBI Taxonomy" id="392033"/>
    <lineage>
        <taxon>Eukaryota</taxon>
        <taxon>Metazoa</taxon>
        <taxon>Spiralia</taxon>
        <taxon>Gnathifera</taxon>
        <taxon>Rotifera</taxon>
        <taxon>Eurotatoria</taxon>
        <taxon>Bdelloidea</taxon>
        <taxon>Philodinida</taxon>
        <taxon>Philodinidae</taxon>
        <taxon>Rotaria</taxon>
    </lineage>
</organism>
<accession>A0A814YAN3</accession>
<name>A0A814YAN3_9BILA</name>
<keyword evidence="2" id="KW-0732">Signal</keyword>
<gene>
    <name evidence="4" type="ORF">RFH988_LOCUS25956</name>
</gene>
<reference evidence="4" key="1">
    <citation type="submission" date="2021-02" db="EMBL/GenBank/DDBJ databases">
        <authorList>
            <person name="Nowell W R."/>
        </authorList>
    </citation>
    <scope>NUCLEOTIDE SEQUENCE</scope>
</reference>
<dbReference type="Proteomes" id="UP000663882">
    <property type="component" value="Unassembled WGS sequence"/>
</dbReference>
<evidence type="ECO:0000259" key="3">
    <source>
        <dbReference type="PROSITE" id="PS50836"/>
    </source>
</evidence>
<evidence type="ECO:0000313" key="5">
    <source>
        <dbReference type="Proteomes" id="UP000663882"/>
    </source>
</evidence>
<feature type="non-terminal residue" evidence="4">
    <location>
        <position position="1"/>
    </location>
</feature>
<evidence type="ECO:0000256" key="1">
    <source>
        <dbReference type="SAM" id="Phobius"/>
    </source>
</evidence>
<keyword evidence="1" id="KW-1133">Transmembrane helix</keyword>